<name>A0A2T4CFA6_TRILO</name>
<sequence length="74" mass="8560">MAFLILHLVRACSSHLLLLWHVGSSEMVYVMNPWRALKHRHIAWVECCRIHLIRAPDLLSYIQSPVSNLPFVIG</sequence>
<keyword evidence="3" id="KW-1185">Reference proteome</keyword>
<organism evidence="2 3">
    <name type="scientific">Trichoderma longibrachiatum ATCC 18648</name>
    <dbReference type="NCBI Taxonomy" id="983965"/>
    <lineage>
        <taxon>Eukaryota</taxon>
        <taxon>Fungi</taxon>
        <taxon>Dikarya</taxon>
        <taxon>Ascomycota</taxon>
        <taxon>Pezizomycotina</taxon>
        <taxon>Sordariomycetes</taxon>
        <taxon>Hypocreomycetidae</taxon>
        <taxon>Hypocreales</taxon>
        <taxon>Hypocreaceae</taxon>
        <taxon>Trichoderma</taxon>
    </lineage>
</organism>
<evidence type="ECO:0000256" key="1">
    <source>
        <dbReference type="SAM" id="SignalP"/>
    </source>
</evidence>
<feature type="chain" id="PRO_5015420908" description="Secreted protein" evidence="1">
    <location>
        <begin position="26"/>
        <end position="74"/>
    </location>
</feature>
<keyword evidence="1" id="KW-0732">Signal</keyword>
<protein>
    <recommendedName>
        <fullName evidence="4">Secreted protein</fullName>
    </recommendedName>
</protein>
<proteinExistence type="predicted"/>
<feature type="signal peptide" evidence="1">
    <location>
        <begin position="1"/>
        <end position="25"/>
    </location>
</feature>
<accession>A0A2T4CFA6</accession>
<feature type="non-terminal residue" evidence="2">
    <location>
        <position position="74"/>
    </location>
</feature>
<dbReference type="AlphaFoldDB" id="A0A2T4CFA6"/>
<evidence type="ECO:0008006" key="4">
    <source>
        <dbReference type="Google" id="ProtNLM"/>
    </source>
</evidence>
<reference evidence="2 3" key="1">
    <citation type="submission" date="2016-07" db="EMBL/GenBank/DDBJ databases">
        <title>Multiple horizontal gene transfer events from other fungi enriched the ability of initially mycotrophic Trichoderma (Ascomycota) to feed on dead plant biomass.</title>
        <authorList>
            <consortium name="DOE Joint Genome Institute"/>
            <person name="Aerts A."/>
            <person name="Atanasova L."/>
            <person name="Chenthamara K."/>
            <person name="Zhang J."/>
            <person name="Grujic M."/>
            <person name="Henrissat B."/>
            <person name="Kuo A."/>
            <person name="Salamov A."/>
            <person name="Lipzen A."/>
            <person name="Labutti K."/>
            <person name="Barry K."/>
            <person name="Miao Y."/>
            <person name="Rahimi M.J."/>
            <person name="Shen Q."/>
            <person name="Grigoriev I.V."/>
            <person name="Kubicek C.P."/>
            <person name="Druzhinina I.S."/>
        </authorList>
    </citation>
    <scope>NUCLEOTIDE SEQUENCE [LARGE SCALE GENOMIC DNA]</scope>
    <source>
        <strain evidence="2 3">ATCC 18648</strain>
    </source>
</reference>
<gene>
    <name evidence="2" type="ORF">M440DRAFT_1397584</name>
</gene>
<evidence type="ECO:0000313" key="3">
    <source>
        <dbReference type="Proteomes" id="UP000240760"/>
    </source>
</evidence>
<dbReference type="Proteomes" id="UP000240760">
    <property type="component" value="Unassembled WGS sequence"/>
</dbReference>
<dbReference type="EMBL" id="KZ679127">
    <property type="protein sequence ID" value="PTB80251.1"/>
    <property type="molecule type" value="Genomic_DNA"/>
</dbReference>
<evidence type="ECO:0000313" key="2">
    <source>
        <dbReference type="EMBL" id="PTB80251.1"/>
    </source>
</evidence>